<dbReference type="HOGENOM" id="CLU_3397792_0_0_5"/>
<gene>
    <name evidence="1" type="ordered locus">PB2503_06117</name>
</gene>
<evidence type="ECO:0000313" key="2">
    <source>
        <dbReference type="Proteomes" id="UP000001302"/>
    </source>
</evidence>
<name>E0THJ5_PARBH</name>
<proteinExistence type="predicted"/>
<organism evidence="1 2">
    <name type="scientific">Parvularcula bermudensis (strain ATCC BAA-594 / HTCC2503 / KCTC 12087)</name>
    <dbReference type="NCBI Taxonomy" id="314260"/>
    <lineage>
        <taxon>Bacteria</taxon>
        <taxon>Pseudomonadati</taxon>
        <taxon>Pseudomonadota</taxon>
        <taxon>Alphaproteobacteria</taxon>
        <taxon>Parvularculales</taxon>
        <taxon>Parvularculaceae</taxon>
        <taxon>Parvularcula</taxon>
    </lineage>
</organism>
<protein>
    <submittedName>
        <fullName evidence="1">Uncharacterized protein</fullName>
    </submittedName>
</protein>
<reference evidence="2" key="1">
    <citation type="submission" date="2010-08" db="EMBL/GenBank/DDBJ databases">
        <title>Genome sequence of Parvularcula bermudensis HTCC2503.</title>
        <authorList>
            <person name="Kang D.-M."/>
            <person name="Oh H.-M."/>
            <person name="Cho J.-C."/>
        </authorList>
    </citation>
    <scope>NUCLEOTIDE SEQUENCE [LARGE SCALE GENOMIC DNA]</scope>
    <source>
        <strain evidence="2">ATCC BAA-594 / HTCC2503 / KCTC 12087</strain>
    </source>
</reference>
<accession>E0THJ5</accession>
<dbReference type="Proteomes" id="UP000001302">
    <property type="component" value="Chromosome"/>
</dbReference>
<reference evidence="1 2" key="2">
    <citation type="journal article" date="2011" name="J. Bacteriol.">
        <title>Complete genome sequence of strain HTCC2503T of Parvularcula bermudensis, the type species of the order "Parvularculales" in the class Alphaproteobacteria.</title>
        <authorList>
            <person name="Oh H.M."/>
            <person name="Kang I."/>
            <person name="Vergin K.L."/>
            <person name="Kang D."/>
            <person name="Rhee K.H."/>
            <person name="Giovannoni S.J."/>
            <person name="Cho J.C."/>
        </authorList>
    </citation>
    <scope>NUCLEOTIDE SEQUENCE [LARGE SCALE GENOMIC DNA]</scope>
    <source>
        <strain evidence="2">ATCC BAA-594 / HTCC2503 / KCTC 12087</strain>
    </source>
</reference>
<keyword evidence="2" id="KW-1185">Reference proteome</keyword>
<evidence type="ECO:0000313" key="1">
    <source>
        <dbReference type="EMBL" id="ADM09291.1"/>
    </source>
</evidence>
<dbReference type="EMBL" id="CP002156">
    <property type="protein sequence ID" value="ADM09291.1"/>
    <property type="molecule type" value="Genomic_DNA"/>
</dbReference>
<dbReference type="STRING" id="314260.PB2503_06117"/>
<dbReference type="KEGG" id="pbr:PB2503_06117"/>
<sequence>MEVENNALANVPRKRSQEYELDLIFAEEFCV</sequence>
<dbReference type="AlphaFoldDB" id="E0THJ5"/>